<evidence type="ECO:0000256" key="18">
    <source>
        <dbReference type="SAM" id="MobiDB-lite"/>
    </source>
</evidence>
<dbReference type="GO" id="GO:0009098">
    <property type="term" value="P:L-leucine biosynthetic process"/>
    <property type="evidence" value="ECO:0007669"/>
    <property type="project" value="UniProtKB-UniPathway"/>
</dbReference>
<dbReference type="NCBIfam" id="TIGR01123">
    <property type="entry name" value="ilvE_II"/>
    <property type="match status" value="1"/>
</dbReference>
<dbReference type="PANTHER" id="PTHR11825:SF44">
    <property type="entry name" value="BRANCHED-CHAIN-AMINO-ACID AMINOTRANSFERASE"/>
    <property type="match status" value="1"/>
</dbReference>
<evidence type="ECO:0000256" key="8">
    <source>
        <dbReference type="ARBA" id="ARBA00022679"/>
    </source>
</evidence>
<evidence type="ECO:0000256" key="11">
    <source>
        <dbReference type="ARBA" id="ARBA00048212"/>
    </source>
</evidence>
<evidence type="ECO:0000256" key="1">
    <source>
        <dbReference type="ARBA" id="ARBA00001933"/>
    </source>
</evidence>
<dbReference type="GO" id="GO:0052655">
    <property type="term" value="F:L-valine-2-oxoglutarate transaminase activity"/>
    <property type="evidence" value="ECO:0007669"/>
    <property type="project" value="RHEA"/>
</dbReference>
<evidence type="ECO:0000256" key="4">
    <source>
        <dbReference type="ARBA" id="ARBA00005072"/>
    </source>
</evidence>
<comment type="pathway">
    <text evidence="4">Amino-acid biosynthesis; L-leucine biosynthesis; L-leucine from 3-methyl-2-oxobutanoate: step 4/4.</text>
</comment>
<dbReference type="NCBIfam" id="NF009897">
    <property type="entry name" value="PRK13357.1"/>
    <property type="match status" value="1"/>
</dbReference>
<evidence type="ECO:0000256" key="9">
    <source>
        <dbReference type="ARBA" id="ARBA00022898"/>
    </source>
</evidence>
<dbReference type="RefSeq" id="WP_117348555.1">
    <property type="nucleotide sequence ID" value="NZ_CP031742.1"/>
</dbReference>
<dbReference type="UniPathway" id="UPA00048">
    <property type="reaction ID" value="UER00073"/>
</dbReference>
<evidence type="ECO:0000313" key="20">
    <source>
        <dbReference type="Proteomes" id="UP000259636"/>
    </source>
</evidence>
<accession>A0A385D6J7</accession>
<comment type="pathway">
    <text evidence="2">Amino-acid biosynthesis; L-isoleucine biosynthesis; L-isoleucine from 2-oxobutanoate: step 4/4.</text>
</comment>
<dbReference type="Gene3D" id="3.20.10.10">
    <property type="entry name" value="D-amino Acid Aminotransferase, subunit A, domain 2"/>
    <property type="match status" value="1"/>
</dbReference>
<evidence type="ECO:0000256" key="6">
    <source>
        <dbReference type="ARBA" id="ARBA00022576"/>
    </source>
</evidence>
<dbReference type="InterPro" id="IPR043132">
    <property type="entry name" value="BCAT-like_C"/>
</dbReference>
<comment type="similarity">
    <text evidence="5 15">Belongs to the class-IV pyridoxal-phosphate-dependent aminotransferase family.</text>
</comment>
<evidence type="ECO:0000256" key="15">
    <source>
        <dbReference type="RuleBase" id="RU004106"/>
    </source>
</evidence>
<evidence type="ECO:0000256" key="10">
    <source>
        <dbReference type="ARBA" id="ARBA00023304"/>
    </source>
</evidence>
<feature type="modified residue" description="N6-(pyridoxal phosphate)lysine" evidence="14">
    <location>
        <position position="189"/>
    </location>
</feature>
<dbReference type="GeneID" id="300113028"/>
<comment type="cofactor">
    <cofactor evidence="1 16">
        <name>pyridoxal 5'-phosphate</name>
        <dbReference type="ChEBI" id="CHEBI:597326"/>
    </cofactor>
</comment>
<keyword evidence="10 17" id="KW-0100">Branched-chain amino acid biosynthesis</keyword>
<dbReference type="InterPro" id="IPR005786">
    <property type="entry name" value="B_amino_transII"/>
</dbReference>
<evidence type="ECO:0000256" key="5">
    <source>
        <dbReference type="ARBA" id="ARBA00009320"/>
    </source>
</evidence>
<keyword evidence="6 17" id="KW-0032">Aminotransferase</keyword>
<dbReference type="Gene3D" id="3.30.470.10">
    <property type="match status" value="1"/>
</dbReference>
<evidence type="ECO:0000256" key="17">
    <source>
        <dbReference type="RuleBase" id="RU004517"/>
    </source>
</evidence>
<comment type="pathway">
    <text evidence="3">Amino-acid biosynthesis; L-valine biosynthesis; L-valine from pyruvate: step 4/4.</text>
</comment>
<keyword evidence="7 17" id="KW-0028">Amino-acid biosynthesis</keyword>
<comment type="catalytic activity">
    <reaction evidence="13 17">
        <text>L-leucine + 2-oxoglutarate = 4-methyl-2-oxopentanoate + L-glutamate</text>
        <dbReference type="Rhea" id="RHEA:18321"/>
        <dbReference type="ChEBI" id="CHEBI:16810"/>
        <dbReference type="ChEBI" id="CHEBI:17865"/>
        <dbReference type="ChEBI" id="CHEBI:29985"/>
        <dbReference type="ChEBI" id="CHEBI:57427"/>
        <dbReference type="EC" id="2.6.1.42"/>
    </reaction>
</comment>
<evidence type="ECO:0000256" key="16">
    <source>
        <dbReference type="RuleBase" id="RU004516"/>
    </source>
</evidence>
<dbReference type="EMBL" id="CP031742">
    <property type="protein sequence ID" value="AXQ53531.1"/>
    <property type="molecule type" value="Genomic_DNA"/>
</dbReference>
<dbReference type="UniPathway" id="UPA00049">
    <property type="reaction ID" value="UER00062"/>
</dbReference>
<evidence type="ECO:0000256" key="7">
    <source>
        <dbReference type="ARBA" id="ARBA00022605"/>
    </source>
</evidence>
<name>A0A385D6J7_9ACTN</name>
<dbReference type="GO" id="GO:0009097">
    <property type="term" value="P:isoleucine biosynthetic process"/>
    <property type="evidence" value="ECO:0007669"/>
    <property type="project" value="UniProtKB-UniPathway"/>
</dbReference>
<organism evidence="19 20">
    <name type="scientific">Streptomyces koyangensis</name>
    <dbReference type="NCBI Taxonomy" id="188770"/>
    <lineage>
        <taxon>Bacteria</taxon>
        <taxon>Bacillati</taxon>
        <taxon>Actinomycetota</taxon>
        <taxon>Actinomycetes</taxon>
        <taxon>Kitasatosporales</taxon>
        <taxon>Streptomycetaceae</taxon>
        <taxon>Streptomyces</taxon>
        <taxon>Streptomyces aurantiacus group</taxon>
    </lineage>
</organism>
<dbReference type="InterPro" id="IPR001544">
    <property type="entry name" value="Aminotrans_IV"/>
</dbReference>
<reference evidence="19 20" key="1">
    <citation type="submission" date="2018-08" db="EMBL/GenBank/DDBJ databases">
        <authorList>
            <person name="Ferrada E.E."/>
            <person name="Latorre B.A."/>
        </authorList>
    </citation>
    <scope>NUCLEOTIDE SEQUENCE [LARGE SCALE GENOMIC DNA]</scope>
    <source>
        <strain evidence="19 20">VK-A60T</strain>
    </source>
</reference>
<dbReference type="Pfam" id="PF01063">
    <property type="entry name" value="Aminotran_4"/>
    <property type="match status" value="1"/>
</dbReference>
<dbReference type="Proteomes" id="UP000259636">
    <property type="component" value="Chromosome"/>
</dbReference>
<evidence type="ECO:0000256" key="12">
    <source>
        <dbReference type="ARBA" id="ARBA00048798"/>
    </source>
</evidence>
<evidence type="ECO:0000313" key="19">
    <source>
        <dbReference type="EMBL" id="AXQ53531.1"/>
    </source>
</evidence>
<dbReference type="EC" id="2.6.1.42" evidence="17"/>
<protein>
    <recommendedName>
        <fullName evidence="17">Branched-chain-amino-acid aminotransferase</fullName>
        <ecNumber evidence="17">2.6.1.42</ecNumber>
    </recommendedName>
</protein>
<dbReference type="GO" id="GO:0009099">
    <property type="term" value="P:L-valine biosynthetic process"/>
    <property type="evidence" value="ECO:0007669"/>
    <property type="project" value="UniProtKB-UniPathway"/>
</dbReference>
<dbReference type="PANTHER" id="PTHR11825">
    <property type="entry name" value="SUBGROUP IIII AMINOTRANSFERASE"/>
    <property type="match status" value="1"/>
</dbReference>
<dbReference type="SUPFAM" id="SSF56752">
    <property type="entry name" value="D-aminoacid aminotransferase-like PLP-dependent enzymes"/>
    <property type="match status" value="1"/>
</dbReference>
<dbReference type="GO" id="GO:0052654">
    <property type="term" value="F:L-leucine-2-oxoglutarate transaminase activity"/>
    <property type="evidence" value="ECO:0007669"/>
    <property type="project" value="RHEA"/>
</dbReference>
<comment type="catalytic activity">
    <reaction evidence="12 17">
        <text>L-isoleucine + 2-oxoglutarate = (S)-3-methyl-2-oxopentanoate + L-glutamate</text>
        <dbReference type="Rhea" id="RHEA:24801"/>
        <dbReference type="ChEBI" id="CHEBI:16810"/>
        <dbReference type="ChEBI" id="CHEBI:29985"/>
        <dbReference type="ChEBI" id="CHEBI:35146"/>
        <dbReference type="ChEBI" id="CHEBI:58045"/>
        <dbReference type="EC" id="2.6.1.42"/>
    </reaction>
</comment>
<dbReference type="GO" id="GO:0052656">
    <property type="term" value="F:L-isoleucine-2-oxoglutarate transaminase activity"/>
    <property type="evidence" value="ECO:0007669"/>
    <property type="project" value="RHEA"/>
</dbReference>
<dbReference type="CDD" id="cd01557">
    <property type="entry name" value="BCAT_beta_family"/>
    <property type="match status" value="1"/>
</dbReference>
<dbReference type="InterPro" id="IPR018300">
    <property type="entry name" value="Aminotrans_IV_CS"/>
</dbReference>
<feature type="compositionally biased region" description="Basic and acidic residues" evidence="18">
    <location>
        <begin position="7"/>
        <end position="17"/>
    </location>
</feature>
<keyword evidence="8 17" id="KW-0808">Transferase</keyword>
<evidence type="ECO:0000256" key="2">
    <source>
        <dbReference type="ARBA" id="ARBA00004824"/>
    </source>
</evidence>
<dbReference type="KEGG" id="sky:D0C37_02125"/>
<gene>
    <name evidence="19" type="ORF">D0C37_02125</name>
</gene>
<dbReference type="PIRSF" id="PIRSF006468">
    <property type="entry name" value="BCAT1"/>
    <property type="match status" value="1"/>
</dbReference>
<evidence type="ECO:0000256" key="3">
    <source>
        <dbReference type="ARBA" id="ARBA00004931"/>
    </source>
</evidence>
<dbReference type="PROSITE" id="PS00770">
    <property type="entry name" value="AA_TRANSFER_CLASS_4"/>
    <property type="match status" value="1"/>
</dbReference>
<evidence type="ECO:0000256" key="13">
    <source>
        <dbReference type="ARBA" id="ARBA00049229"/>
    </source>
</evidence>
<sequence>MTSVAHSRSEPIRDPGHGEAFTGHMISMDWTETDGWTPPQLMPLAPLPVHPGTIGLHYGQVAYEGLKAHRRSDGRMALFRPRDHARRFQRSTHRLAMPTLPEDAFIETAELLVAADQGSLSDDPSHSLYLRPFMIATDVSLMLRPSRGFRFLLMAFVAGSFFDPDVEAVSVWVSHDRVRAFPGGTGDVKIAGNYAPTFPAQRQAIAAGCQQTVWLDAVERKYVEELGGSNAFLVRGRGPRAEVVTPELTGTLLPGVTRDTILTLAERLGHPTRTTRVSLEQWRADCLDDTVTEAFACGTAAVLTPVGKVVDPVGGDWLIGDGRPGPVALKLHRALVELHHGVLEDPEDWCHVL</sequence>
<proteinExistence type="inferred from homology"/>
<feature type="region of interest" description="Disordered" evidence="18">
    <location>
        <begin position="1"/>
        <end position="20"/>
    </location>
</feature>
<keyword evidence="9 16" id="KW-0663">Pyridoxal phosphate</keyword>
<dbReference type="UniPathway" id="UPA00047">
    <property type="reaction ID" value="UER00058"/>
</dbReference>
<comment type="catalytic activity">
    <reaction evidence="11 17">
        <text>L-valine + 2-oxoglutarate = 3-methyl-2-oxobutanoate + L-glutamate</text>
        <dbReference type="Rhea" id="RHEA:24813"/>
        <dbReference type="ChEBI" id="CHEBI:11851"/>
        <dbReference type="ChEBI" id="CHEBI:16810"/>
        <dbReference type="ChEBI" id="CHEBI:29985"/>
        <dbReference type="ChEBI" id="CHEBI:57762"/>
        <dbReference type="EC" id="2.6.1.42"/>
    </reaction>
</comment>
<evidence type="ECO:0000256" key="14">
    <source>
        <dbReference type="PIRSR" id="PIRSR006468-1"/>
    </source>
</evidence>
<dbReference type="InterPro" id="IPR033939">
    <property type="entry name" value="BCAT_family"/>
</dbReference>
<dbReference type="InterPro" id="IPR036038">
    <property type="entry name" value="Aminotransferase-like"/>
</dbReference>
<dbReference type="AlphaFoldDB" id="A0A385D6J7"/>
<dbReference type="InterPro" id="IPR043131">
    <property type="entry name" value="BCAT-like_N"/>
</dbReference>